<name>A0ACC1QLI3_9HYPO</name>
<proteinExistence type="predicted"/>
<accession>A0ACC1QLI3</accession>
<sequence>MPPAASRGCDACRRQKKKVRSLIGPKGLVFNRLNACTGRDAIHYRFRHQFADESSTSRKSPSPPSNPRTGCPRDASRRQQPKNRPLLPLVKVPTNEYTHSIAGFISILEITDPRYDVSSMSHWLGDLPKRFGSNKALDSAMHGVIASFPCLYSKTVTERAVGAYEETLKYVRLSLLDPRANVDTEYGILELGISYTLKSAKSGRTFNEFERAVRRTLSVCIILECLSRPEISLDGLVETLKITEGPRPYTRSDGKAYTSLSVASLAKLPTLFQEPRRYLEHIKQDYNVLKREVPLLRQQLIELRDYATSQLAVGQTPAPALTRLISSVRAGYSLALSIQINFGSIVQTYEPNSVLQKELEILCGQALELAALVEGCRPIGSGVARLPMVAAWMVTEDPIEKVLLSEAMESLQNDAPESESWLSILPNMPNWIAT</sequence>
<evidence type="ECO:0000313" key="1">
    <source>
        <dbReference type="EMBL" id="KAJ3479866.1"/>
    </source>
</evidence>
<organism evidence="1 2">
    <name type="scientific">Lecanicillium saksenae</name>
    <dbReference type="NCBI Taxonomy" id="468837"/>
    <lineage>
        <taxon>Eukaryota</taxon>
        <taxon>Fungi</taxon>
        <taxon>Dikarya</taxon>
        <taxon>Ascomycota</taxon>
        <taxon>Pezizomycotina</taxon>
        <taxon>Sordariomycetes</taxon>
        <taxon>Hypocreomycetidae</taxon>
        <taxon>Hypocreales</taxon>
        <taxon>Cordycipitaceae</taxon>
        <taxon>Lecanicillium</taxon>
    </lineage>
</organism>
<evidence type="ECO:0000313" key="2">
    <source>
        <dbReference type="Proteomes" id="UP001148737"/>
    </source>
</evidence>
<gene>
    <name evidence="1" type="ORF">NLG97_g8208</name>
</gene>
<comment type="caution">
    <text evidence="1">The sequence shown here is derived from an EMBL/GenBank/DDBJ whole genome shotgun (WGS) entry which is preliminary data.</text>
</comment>
<dbReference type="EMBL" id="JANAKD010001397">
    <property type="protein sequence ID" value="KAJ3479866.1"/>
    <property type="molecule type" value="Genomic_DNA"/>
</dbReference>
<keyword evidence="2" id="KW-1185">Reference proteome</keyword>
<reference evidence="1" key="1">
    <citation type="submission" date="2022-07" db="EMBL/GenBank/DDBJ databases">
        <title>Genome Sequence of Lecanicillium saksenae.</title>
        <authorList>
            <person name="Buettner E."/>
        </authorList>
    </citation>
    <scope>NUCLEOTIDE SEQUENCE</scope>
    <source>
        <strain evidence="1">VT-O1</strain>
    </source>
</reference>
<protein>
    <submittedName>
        <fullName evidence="1">Uncharacterized protein</fullName>
    </submittedName>
</protein>
<dbReference type="Proteomes" id="UP001148737">
    <property type="component" value="Unassembled WGS sequence"/>
</dbReference>